<dbReference type="AlphaFoldDB" id="A0A1X7N471"/>
<reference evidence="3" key="1">
    <citation type="submission" date="2017-04" db="EMBL/GenBank/DDBJ databases">
        <authorList>
            <person name="Varghese N."/>
            <person name="Submissions S."/>
        </authorList>
    </citation>
    <scope>NUCLEOTIDE SEQUENCE [LARGE SCALE GENOMIC DNA]</scope>
    <source>
        <strain evidence="3">VKM Ac-2121</strain>
    </source>
</reference>
<accession>A0A1X7N471</accession>
<protein>
    <submittedName>
        <fullName evidence="2">Uncharacterized protein</fullName>
    </submittedName>
</protein>
<dbReference type="EMBL" id="FXBM01000001">
    <property type="protein sequence ID" value="SMH32169.1"/>
    <property type="molecule type" value="Genomic_DNA"/>
</dbReference>
<evidence type="ECO:0000313" key="3">
    <source>
        <dbReference type="Proteomes" id="UP000193711"/>
    </source>
</evidence>
<name>A0A1X7N471_9MICO</name>
<evidence type="ECO:0000313" key="2">
    <source>
        <dbReference type="EMBL" id="SMH32169.1"/>
    </source>
</evidence>
<feature type="transmembrane region" description="Helical" evidence="1">
    <location>
        <begin position="12"/>
        <end position="31"/>
    </location>
</feature>
<keyword evidence="1" id="KW-1133">Transmembrane helix</keyword>
<keyword evidence="3" id="KW-1185">Reference proteome</keyword>
<sequence>MSLMTFRIWTYVLVFAVISATAALVIANVYSFSGSELVLLLLNTMWIVGLAGTVASLVAIFVLNYRRHRRPRA</sequence>
<gene>
    <name evidence="2" type="ORF">SAMN06295885_0699</name>
</gene>
<keyword evidence="1" id="KW-0812">Transmembrane</keyword>
<organism evidence="2 3">
    <name type="scientific">Rathayibacter oskolensis</name>
    <dbReference type="NCBI Taxonomy" id="1891671"/>
    <lineage>
        <taxon>Bacteria</taxon>
        <taxon>Bacillati</taxon>
        <taxon>Actinomycetota</taxon>
        <taxon>Actinomycetes</taxon>
        <taxon>Micrococcales</taxon>
        <taxon>Microbacteriaceae</taxon>
        <taxon>Rathayibacter</taxon>
    </lineage>
</organism>
<evidence type="ECO:0000256" key="1">
    <source>
        <dbReference type="SAM" id="Phobius"/>
    </source>
</evidence>
<proteinExistence type="predicted"/>
<feature type="transmembrane region" description="Helical" evidence="1">
    <location>
        <begin position="37"/>
        <end position="63"/>
    </location>
</feature>
<keyword evidence="1" id="KW-0472">Membrane</keyword>
<dbReference type="Proteomes" id="UP000193711">
    <property type="component" value="Unassembled WGS sequence"/>
</dbReference>